<name>A0A517VPY7_9PLAN</name>
<evidence type="ECO:0000313" key="1">
    <source>
        <dbReference type="EMBL" id="QDT95019.1"/>
    </source>
</evidence>
<sequence>MRQFHHVGVITDEPQQNEIYVSETKVHVTNPNEHPYKIEYLRFEADTPVTGPVRDQPHIAFKVPDLEKEIEGAEILLGPFQAMENLKVVFVLIDGAVYEFMEFADDTEFGEF</sequence>
<dbReference type="SUPFAM" id="SSF54593">
    <property type="entry name" value="Glyoxalase/Bleomycin resistance protein/Dihydroxybiphenyl dioxygenase"/>
    <property type="match status" value="1"/>
</dbReference>
<dbReference type="InterPro" id="IPR029068">
    <property type="entry name" value="Glyas_Bleomycin-R_OHBP_Dase"/>
</dbReference>
<protein>
    <submittedName>
        <fullName evidence="1">Uncharacterized protein</fullName>
    </submittedName>
</protein>
<gene>
    <name evidence="1" type="ORF">V144x_04530</name>
</gene>
<evidence type="ECO:0000313" key="2">
    <source>
        <dbReference type="Proteomes" id="UP000318704"/>
    </source>
</evidence>
<reference evidence="1 2" key="1">
    <citation type="submission" date="2019-03" db="EMBL/GenBank/DDBJ databases">
        <title>Deep-cultivation of Planctomycetes and their phenomic and genomic characterization uncovers novel biology.</title>
        <authorList>
            <person name="Wiegand S."/>
            <person name="Jogler M."/>
            <person name="Boedeker C."/>
            <person name="Pinto D."/>
            <person name="Vollmers J."/>
            <person name="Rivas-Marin E."/>
            <person name="Kohn T."/>
            <person name="Peeters S.H."/>
            <person name="Heuer A."/>
            <person name="Rast P."/>
            <person name="Oberbeckmann S."/>
            <person name="Bunk B."/>
            <person name="Jeske O."/>
            <person name="Meyerdierks A."/>
            <person name="Storesund J.E."/>
            <person name="Kallscheuer N."/>
            <person name="Luecker S."/>
            <person name="Lage O.M."/>
            <person name="Pohl T."/>
            <person name="Merkel B.J."/>
            <person name="Hornburger P."/>
            <person name="Mueller R.-W."/>
            <person name="Bruemmer F."/>
            <person name="Labrenz M."/>
            <person name="Spormann A.M."/>
            <person name="Op den Camp H."/>
            <person name="Overmann J."/>
            <person name="Amann R."/>
            <person name="Jetten M.S.M."/>
            <person name="Mascher T."/>
            <person name="Medema M.H."/>
            <person name="Devos D.P."/>
            <person name="Kaster A.-K."/>
            <person name="Ovreas L."/>
            <person name="Rohde M."/>
            <person name="Galperin M.Y."/>
            <person name="Jogler C."/>
        </authorList>
    </citation>
    <scope>NUCLEOTIDE SEQUENCE [LARGE SCALE GENOMIC DNA]</scope>
    <source>
        <strain evidence="1 2">V144</strain>
    </source>
</reference>
<dbReference type="EMBL" id="CP037920">
    <property type="protein sequence ID" value="QDT95019.1"/>
    <property type="molecule type" value="Genomic_DNA"/>
</dbReference>
<accession>A0A517VPY7</accession>
<proteinExistence type="predicted"/>
<dbReference type="RefSeq" id="WP_144980724.1">
    <property type="nucleotide sequence ID" value="NZ_CP037920.1"/>
</dbReference>
<dbReference type="KEGG" id="gaw:V144x_04530"/>
<dbReference type="Proteomes" id="UP000318704">
    <property type="component" value="Chromosome"/>
</dbReference>
<organism evidence="1 2">
    <name type="scientific">Gimesia aquarii</name>
    <dbReference type="NCBI Taxonomy" id="2527964"/>
    <lineage>
        <taxon>Bacteria</taxon>
        <taxon>Pseudomonadati</taxon>
        <taxon>Planctomycetota</taxon>
        <taxon>Planctomycetia</taxon>
        <taxon>Planctomycetales</taxon>
        <taxon>Planctomycetaceae</taxon>
        <taxon>Gimesia</taxon>
    </lineage>
</organism>
<dbReference type="AlphaFoldDB" id="A0A517VPY7"/>